<accession>A0ABD2Q3J9</accession>
<dbReference type="Gene3D" id="2.60.40.10">
    <property type="entry name" value="Immunoglobulins"/>
    <property type="match status" value="1"/>
</dbReference>
<evidence type="ECO:0000256" key="4">
    <source>
        <dbReference type="ARBA" id="ARBA00023069"/>
    </source>
</evidence>
<dbReference type="SUPFAM" id="SSF49354">
    <property type="entry name" value="PapD-like"/>
    <property type="match status" value="1"/>
</dbReference>
<dbReference type="InterPro" id="IPR008962">
    <property type="entry name" value="PapD-like_sf"/>
</dbReference>
<dbReference type="GO" id="GO:0005929">
    <property type="term" value="C:cilium"/>
    <property type="evidence" value="ECO:0007669"/>
    <property type="project" value="UniProtKB-SubCell"/>
</dbReference>
<evidence type="ECO:0000256" key="5">
    <source>
        <dbReference type="ARBA" id="ARBA00023273"/>
    </source>
</evidence>
<evidence type="ECO:0000256" key="1">
    <source>
        <dbReference type="ARBA" id="ARBA00004138"/>
    </source>
</evidence>
<dbReference type="GO" id="GO:0005737">
    <property type="term" value="C:cytoplasm"/>
    <property type="evidence" value="ECO:0007669"/>
    <property type="project" value="UniProtKB-SubCell"/>
</dbReference>
<keyword evidence="8" id="KW-1185">Reference proteome</keyword>
<dbReference type="InterPro" id="IPR013783">
    <property type="entry name" value="Ig-like_fold"/>
</dbReference>
<comment type="subcellular location">
    <subcellularLocation>
        <location evidence="1">Cell projection</location>
        <location evidence="1">Cilium</location>
    </subcellularLocation>
    <subcellularLocation>
        <location evidence="2">Cytoplasm</location>
    </subcellularLocation>
</comment>
<keyword evidence="5" id="KW-0966">Cell projection</keyword>
<keyword evidence="3" id="KW-0963">Cytoplasm</keyword>
<dbReference type="EMBL" id="JBJKFK010001075">
    <property type="protein sequence ID" value="KAL3314179.1"/>
    <property type="molecule type" value="Genomic_DNA"/>
</dbReference>
<evidence type="ECO:0000259" key="6">
    <source>
        <dbReference type="Pfam" id="PF22544"/>
    </source>
</evidence>
<dbReference type="Pfam" id="PF22544">
    <property type="entry name" value="HYDIN_VesB_CFA65-like_Ig"/>
    <property type="match status" value="1"/>
</dbReference>
<evidence type="ECO:0000313" key="7">
    <source>
        <dbReference type="EMBL" id="KAL3314179.1"/>
    </source>
</evidence>
<reference evidence="7 8" key="1">
    <citation type="submission" date="2024-11" db="EMBL/GenBank/DDBJ databases">
        <title>Adaptive evolution of stress response genes in parasites aligns with host niche diversity.</title>
        <authorList>
            <person name="Hahn C."/>
            <person name="Resl P."/>
        </authorList>
    </citation>
    <scope>NUCLEOTIDE SEQUENCE [LARGE SCALE GENOMIC DNA]</scope>
    <source>
        <strain evidence="7">EGGRZ-B1_66</strain>
        <tissue evidence="7">Body</tissue>
    </source>
</reference>
<gene>
    <name evidence="7" type="ORF">Ciccas_007213</name>
</gene>
<organism evidence="7 8">
    <name type="scientific">Cichlidogyrus casuarinus</name>
    <dbReference type="NCBI Taxonomy" id="1844966"/>
    <lineage>
        <taxon>Eukaryota</taxon>
        <taxon>Metazoa</taxon>
        <taxon>Spiralia</taxon>
        <taxon>Lophotrochozoa</taxon>
        <taxon>Platyhelminthes</taxon>
        <taxon>Monogenea</taxon>
        <taxon>Monopisthocotylea</taxon>
        <taxon>Dactylogyridea</taxon>
        <taxon>Ancyrocephalidae</taxon>
        <taxon>Cichlidogyrus</taxon>
    </lineage>
</organism>
<proteinExistence type="predicted"/>
<keyword evidence="4" id="KW-0969">Cilium</keyword>
<evidence type="ECO:0000313" key="8">
    <source>
        <dbReference type="Proteomes" id="UP001626550"/>
    </source>
</evidence>
<evidence type="ECO:0000256" key="2">
    <source>
        <dbReference type="ARBA" id="ARBA00004496"/>
    </source>
</evidence>
<dbReference type="AlphaFoldDB" id="A0ABD2Q3J9"/>
<feature type="domain" description="HYDIN/VesB/CFA65-like Ig-like" evidence="6">
    <location>
        <begin position="146"/>
        <end position="217"/>
    </location>
</feature>
<sequence length="243" mass="27202">MLADCVFIGRVLQVKNYTRGTLTTVLKLESMESDFCFMEAKLPEKDSVIVGSELSRLTLKKELQFDINYGETKKIALFERVSKEVLGKPRDHGVITSGGCLLSEVHSASSQIPDRHSWTQKIPLKSQIKCPILTLRGAPLNNLYLIGPIMVNQSAHTEVLLYNHGYSRSHWFITGTDCALFRCEPSQGIVEACNCMTIKVIFKPTEVGEFRHDFEINGLLAETTQQFRVTGTAVLNEAFSELS</sequence>
<evidence type="ECO:0000256" key="3">
    <source>
        <dbReference type="ARBA" id="ARBA00022490"/>
    </source>
</evidence>
<dbReference type="InterPro" id="IPR053879">
    <property type="entry name" value="HYDIN_VesB_CFA65-like_Ig"/>
</dbReference>
<dbReference type="Proteomes" id="UP001626550">
    <property type="component" value="Unassembled WGS sequence"/>
</dbReference>
<name>A0ABD2Q3J9_9PLAT</name>
<protein>
    <recommendedName>
        <fullName evidence="6">HYDIN/VesB/CFA65-like Ig-like domain-containing protein</fullName>
    </recommendedName>
</protein>
<comment type="caution">
    <text evidence="7">The sequence shown here is derived from an EMBL/GenBank/DDBJ whole genome shotgun (WGS) entry which is preliminary data.</text>
</comment>